<keyword evidence="4 12" id="KW-0408">Iron</keyword>
<evidence type="ECO:0000256" key="6">
    <source>
        <dbReference type="ARBA" id="ARBA00024298"/>
    </source>
</evidence>
<dbReference type="NCBIfam" id="NF002537">
    <property type="entry name" value="PRK02090.1"/>
    <property type="match status" value="1"/>
</dbReference>
<evidence type="ECO:0000256" key="2">
    <source>
        <dbReference type="ARBA" id="ARBA00022490"/>
    </source>
</evidence>
<evidence type="ECO:0000256" key="9">
    <source>
        <dbReference type="ARBA" id="ARBA00029514"/>
    </source>
</evidence>
<evidence type="ECO:0000256" key="11">
    <source>
        <dbReference type="ARBA" id="ARBA00032041"/>
    </source>
</evidence>
<feature type="domain" description="Phosphoadenosine phosphosulphate reductase" evidence="13">
    <location>
        <begin position="56"/>
        <end position="228"/>
    </location>
</feature>
<feature type="binding site" evidence="12">
    <location>
        <position position="139"/>
    </location>
    <ligand>
        <name>[4Fe-4S] cluster</name>
        <dbReference type="ChEBI" id="CHEBI:49883"/>
    </ligand>
</feature>
<feature type="binding site" evidence="12">
    <location>
        <position position="225"/>
    </location>
    <ligand>
        <name>[4Fe-4S] cluster</name>
        <dbReference type="ChEBI" id="CHEBI:49883"/>
    </ligand>
</feature>
<feature type="active site" description="Nucleophile; cysteine thiosulfonate intermediate" evidence="12">
    <location>
        <position position="248"/>
    </location>
</feature>
<comment type="function">
    <text evidence="6 12">Catalyzes the formation of sulfite from adenosine 5'-phosphosulfate (APS) using thioredoxin as an electron donor.</text>
</comment>
<dbReference type="FunFam" id="3.40.50.620:FF:000095">
    <property type="entry name" value="Phosphoadenosine phosphosulfate reductase"/>
    <property type="match status" value="1"/>
</dbReference>
<evidence type="ECO:0000256" key="4">
    <source>
        <dbReference type="ARBA" id="ARBA00023004"/>
    </source>
</evidence>
<evidence type="ECO:0000259" key="13">
    <source>
        <dbReference type="Pfam" id="PF01507"/>
    </source>
</evidence>
<dbReference type="OrthoDB" id="9772604at2"/>
<evidence type="ECO:0000256" key="7">
    <source>
        <dbReference type="ARBA" id="ARBA00024327"/>
    </source>
</evidence>
<keyword evidence="15" id="KW-1185">Reference proteome</keyword>
<dbReference type="PANTHER" id="PTHR46509">
    <property type="entry name" value="PHOSPHOADENOSINE PHOSPHOSULFATE REDUCTASE"/>
    <property type="match status" value="1"/>
</dbReference>
<organism evidence="14 15">
    <name type="scientific">Niallia nealsonii</name>
    <dbReference type="NCBI Taxonomy" id="115979"/>
    <lineage>
        <taxon>Bacteria</taxon>
        <taxon>Bacillati</taxon>
        <taxon>Bacillota</taxon>
        <taxon>Bacilli</taxon>
        <taxon>Bacillales</taxon>
        <taxon>Bacillaceae</taxon>
        <taxon>Niallia</taxon>
    </lineage>
</organism>
<dbReference type="NCBIfam" id="TIGR00434">
    <property type="entry name" value="cysH"/>
    <property type="match status" value="1"/>
</dbReference>
<evidence type="ECO:0000256" key="8">
    <source>
        <dbReference type="ARBA" id="ARBA00024386"/>
    </source>
</evidence>
<dbReference type="GO" id="GO:0051539">
    <property type="term" value="F:4 iron, 4 sulfur cluster binding"/>
    <property type="evidence" value="ECO:0007669"/>
    <property type="project" value="UniProtKB-UniRule"/>
</dbReference>
<dbReference type="PANTHER" id="PTHR46509:SF1">
    <property type="entry name" value="PHOSPHOADENOSINE PHOSPHOSULFATE REDUCTASE"/>
    <property type="match status" value="1"/>
</dbReference>
<evidence type="ECO:0000256" key="5">
    <source>
        <dbReference type="ARBA" id="ARBA00023014"/>
    </source>
</evidence>
<dbReference type="InterPro" id="IPR014729">
    <property type="entry name" value="Rossmann-like_a/b/a_fold"/>
</dbReference>
<dbReference type="InterPro" id="IPR002500">
    <property type="entry name" value="PAPS_reduct_dom"/>
</dbReference>
<feature type="binding site" evidence="12">
    <location>
        <position position="140"/>
    </location>
    <ligand>
        <name>[4Fe-4S] cluster</name>
        <dbReference type="ChEBI" id="CHEBI:49883"/>
    </ligand>
</feature>
<evidence type="ECO:0000256" key="12">
    <source>
        <dbReference type="HAMAP-Rule" id="MF_00063"/>
    </source>
</evidence>
<dbReference type="GO" id="GO:0046872">
    <property type="term" value="F:metal ion binding"/>
    <property type="evidence" value="ECO:0007669"/>
    <property type="project" value="UniProtKB-KW"/>
</dbReference>
<dbReference type="EMBL" id="PISE01000044">
    <property type="protein sequence ID" value="PKG22347.1"/>
    <property type="molecule type" value="Genomic_DNA"/>
</dbReference>
<evidence type="ECO:0000256" key="10">
    <source>
        <dbReference type="ARBA" id="ARBA00030894"/>
    </source>
</evidence>
<evidence type="ECO:0000256" key="3">
    <source>
        <dbReference type="ARBA" id="ARBA00023002"/>
    </source>
</evidence>
<dbReference type="GO" id="GO:0070814">
    <property type="term" value="P:hydrogen sulfide biosynthetic process"/>
    <property type="evidence" value="ECO:0007669"/>
    <property type="project" value="UniProtKB-UniRule"/>
</dbReference>
<protein>
    <recommendedName>
        <fullName evidence="9 12">Adenosine 5'-phosphosulfate reductase</fullName>
        <shortName evidence="12">APS reductase</shortName>
        <ecNumber evidence="8 12">1.8.4.10</ecNumber>
    </recommendedName>
    <alternativeName>
        <fullName evidence="11 12">5'-adenylylsulfate reductase</fullName>
    </alternativeName>
    <alternativeName>
        <fullName evidence="10 12">Thioredoxin-dependent 5'-adenylylsulfate reductase</fullName>
    </alternativeName>
</protein>
<dbReference type="GO" id="GO:0005737">
    <property type="term" value="C:cytoplasm"/>
    <property type="evidence" value="ECO:0007669"/>
    <property type="project" value="UniProtKB-SubCell"/>
</dbReference>
<dbReference type="AlphaFoldDB" id="A0A2N0YYK9"/>
<dbReference type="Pfam" id="PF01507">
    <property type="entry name" value="PAPS_reduct"/>
    <property type="match status" value="1"/>
</dbReference>
<keyword evidence="2 12" id="KW-0963">Cytoplasm</keyword>
<keyword evidence="12" id="KW-0479">Metal-binding</keyword>
<dbReference type="GO" id="GO:0004604">
    <property type="term" value="F:phosphoadenylyl-sulfate reductase (thioredoxin) activity"/>
    <property type="evidence" value="ECO:0007669"/>
    <property type="project" value="UniProtKB-UniRule"/>
</dbReference>
<reference evidence="14 15" key="1">
    <citation type="journal article" date="2003" name="Int. J. Syst. Evol. Microbiol.">
        <title>Bacillus nealsonii sp. nov., isolated from a spacecraft-assembly facility, whose spores are gamma-radiation resistant.</title>
        <authorList>
            <person name="Venkateswaran K."/>
            <person name="Kempf M."/>
            <person name="Chen F."/>
            <person name="Satomi M."/>
            <person name="Nicholson W."/>
            <person name="Kern R."/>
        </authorList>
    </citation>
    <scope>NUCLEOTIDE SEQUENCE [LARGE SCALE GENOMIC DNA]</scope>
    <source>
        <strain evidence="14 15">FO-92</strain>
    </source>
</reference>
<name>A0A2N0YYK9_9BACI</name>
<dbReference type="CDD" id="cd23945">
    <property type="entry name" value="PAPS_reductase"/>
    <property type="match status" value="1"/>
</dbReference>
<evidence type="ECO:0000313" key="15">
    <source>
        <dbReference type="Proteomes" id="UP000233375"/>
    </source>
</evidence>
<dbReference type="GO" id="GO:0019379">
    <property type="term" value="P:sulfate assimilation, phosphoadenylyl sulfate reduction by phosphoadenylyl-sulfate reductase (thioredoxin)"/>
    <property type="evidence" value="ECO:0007669"/>
    <property type="project" value="UniProtKB-UniRule"/>
</dbReference>
<dbReference type="Gene3D" id="3.40.50.620">
    <property type="entry name" value="HUPs"/>
    <property type="match status" value="1"/>
</dbReference>
<comment type="pathway">
    <text evidence="7 12">Sulfur metabolism; hydrogen sulfide biosynthesis; sulfite from sulfate.</text>
</comment>
<evidence type="ECO:0000256" key="1">
    <source>
        <dbReference type="ARBA" id="ARBA00009732"/>
    </source>
</evidence>
<sequence length="253" mass="29141">MTNSSFFDKGREHCKLGQLVTYETIDNFKEIPFSIDNDTKGALEVIKWAYDTYGDQIVYACSFGIEGIVLIDLISKVKKDAKIVFLDTDVHFQETYELIDKVKGKYPDLQIEMKKPALTLVEQAEQYGDELWKTAPNKCCEIRKVTPLNEVLSGSIAWLSGLRREQSETRKNTQFINKDNKFKSVKVCPLIHWTWKDVWRYAHKQQLDYNVLHDRGYPSIGCKTCTQAAINMDDLRSGRWSGKGKTECGLHLQ</sequence>
<gene>
    <name evidence="12" type="primary">cysH</name>
    <name evidence="14" type="ORF">CWS01_18030</name>
</gene>
<dbReference type="InterPro" id="IPR011798">
    <property type="entry name" value="APS_reductase"/>
</dbReference>
<dbReference type="NCBIfam" id="TIGR02055">
    <property type="entry name" value="APS_reductase"/>
    <property type="match status" value="1"/>
</dbReference>
<comment type="cofactor">
    <cofactor evidence="12">
        <name>[4Fe-4S] cluster</name>
        <dbReference type="ChEBI" id="CHEBI:49883"/>
    </cofactor>
    <text evidence="12">Binds 1 [4Fe-4S] cluster per subunit.</text>
</comment>
<comment type="similarity">
    <text evidence="1 12">Belongs to the PAPS reductase family. CysH subfamily.</text>
</comment>
<comment type="subcellular location">
    <subcellularLocation>
        <location evidence="12">Cytoplasm</location>
    </subcellularLocation>
</comment>
<keyword evidence="3 12" id="KW-0560">Oxidoreductase</keyword>
<dbReference type="EC" id="1.8.4.10" evidence="8 12"/>
<proteinExistence type="inferred from homology"/>
<dbReference type="PIRSF" id="PIRSF000857">
    <property type="entry name" value="PAPS_reductase"/>
    <property type="match status" value="1"/>
</dbReference>
<dbReference type="HAMAP" id="MF_00063">
    <property type="entry name" value="CysH"/>
    <property type="match status" value="1"/>
</dbReference>
<dbReference type="SUPFAM" id="SSF52402">
    <property type="entry name" value="Adenine nucleotide alpha hydrolases-like"/>
    <property type="match status" value="1"/>
</dbReference>
<dbReference type="GO" id="GO:0043866">
    <property type="term" value="F:adenylyl-sulfate reductase (thioredoxin) activity"/>
    <property type="evidence" value="ECO:0007669"/>
    <property type="project" value="UniProtKB-EC"/>
</dbReference>
<keyword evidence="5 12" id="KW-0411">Iron-sulfur</keyword>
<accession>A0A2N0YYK9</accession>
<comment type="caution">
    <text evidence="14">The sequence shown here is derived from an EMBL/GenBank/DDBJ whole genome shotgun (WGS) entry which is preliminary data.</text>
</comment>
<dbReference type="GO" id="GO:0019344">
    <property type="term" value="P:cysteine biosynthetic process"/>
    <property type="evidence" value="ECO:0007669"/>
    <property type="project" value="InterPro"/>
</dbReference>
<dbReference type="Proteomes" id="UP000233375">
    <property type="component" value="Unassembled WGS sequence"/>
</dbReference>
<feature type="binding site" evidence="12">
    <location>
        <position position="222"/>
    </location>
    <ligand>
        <name>[4Fe-4S] cluster</name>
        <dbReference type="ChEBI" id="CHEBI:49883"/>
    </ligand>
</feature>
<evidence type="ECO:0000313" key="14">
    <source>
        <dbReference type="EMBL" id="PKG22347.1"/>
    </source>
</evidence>
<dbReference type="InterPro" id="IPR004511">
    <property type="entry name" value="PAPS/APS_Rdtase"/>
</dbReference>
<comment type="catalytic activity">
    <reaction evidence="12">
        <text>[thioredoxin]-disulfide + sulfite + AMP + 2 H(+) = adenosine 5'-phosphosulfate + [thioredoxin]-dithiol</text>
        <dbReference type="Rhea" id="RHEA:21976"/>
        <dbReference type="Rhea" id="RHEA-COMP:10698"/>
        <dbReference type="Rhea" id="RHEA-COMP:10700"/>
        <dbReference type="ChEBI" id="CHEBI:15378"/>
        <dbReference type="ChEBI" id="CHEBI:17359"/>
        <dbReference type="ChEBI" id="CHEBI:29950"/>
        <dbReference type="ChEBI" id="CHEBI:50058"/>
        <dbReference type="ChEBI" id="CHEBI:58243"/>
        <dbReference type="ChEBI" id="CHEBI:456215"/>
        <dbReference type="EC" id="1.8.4.10"/>
    </reaction>
</comment>